<evidence type="ECO:0000313" key="4">
    <source>
        <dbReference type="Proteomes" id="UP000683925"/>
    </source>
</evidence>
<sequence length="1223" mass="143580">MRYAQNSSSEFVLGIAFLVLGMIYTTIFFFGVIRYCKMGKRTKYLGKHFYLSIVLSCLAYMLNMALYLYDVFKSQPTDEYIVSIEKQLLNTIYVPDGLFWIVYQSLFWTVVCLHYDSHLHIGQQDELPYNPNMLIHAMKDICLVYGIAQLIVVLLYNFDQIKSGVLFYINIVINLSIPVQFIITSLYLQYKYSGSPFKSSKQENNSNRLQKLIFYWTILRVFQIISNILLMENQERIEKFFSSQLSQNQLLLYISLLIIDLLLTNIFPFILALRQQTFSIFLGNKNTTMSTVSDHPIHQQLLNDNKSSVMERRQIQFNYNEIMRQNVNQQQAKRQKPNGFGYIIVCQIQQKSYGMRVIEFKQLQPYLVEQIKQEIEQVNQLNHQQLYHIRGFNIVDNKVVYLTKFYQYSLHSYLLQYQISIEEKIKILIQLLNGLSYMHKQGLCHGSLTTENVMVKPNGHVKIIDFGLFGIKKYQSLLQFYTNKSGFTAPELVQQRGLVVSGSQQGDIYSVGMIMYEMFEKKVPFEGLQLQNIQDCLNKAVRPKIESQSLMDDIIRWCWQQDIEKRPLVDYGTIVVGSNIYETEFLDEIFIYYGNKTNNTLVFKDGLIISPKKMELPEYKMNRSERGEIIMAIIKEAMNLLEYSKLSDMGIINMFELQYINQLKSYPSLRFQLMDREQPSVLMDVRKSYFTMHNCNQIIKTLNTDPSTYFKNKFVLLRYPEKKMIVQIKSVVFDQEFTYKGLSLEDYFKQKYQLRSKSSVYLETYNTQNIKKQFLIAEFCELKIEYIEQDVTVYCQQLEYWNKIINNSSSFIQFLNQYKFIIRNEQVEFKQQYLEPGNLALNNQTKSLFQIVASRTSSEFEYYYTDFFLKNPTTFTTSLTINKLMILVTREIIELRDNFKSFLEKFDSFIKSRQYKITQPQIYDINNNLNEILEKYVTEDAYVLFVGDQNTDFIQARNTLLSKAIPNQIIILPIQDQEINRLLAMMTANLGSVPWAIKEINGLITNKKSAVLGIWKSENSYSACLSINKYLNKYISSFGDLDQVLTLLLATYYATHKILANQIIVFAEDDYTQIMEQRIQGVIQLIRDQGLAQQILKPEVIMVQVKDATAERYFTYFERNFESYYCKNPQVGCIIPVNEKQGRFSFHSQRGEQGCLQAQQLHISSANTKEIAQLYYHLIFLNFDLSSTTYLPAPLHYAKKLSKHQIQSEQYKKAIEKGFLLFV</sequence>
<dbReference type="Pfam" id="PF00069">
    <property type="entry name" value="Pkinase"/>
    <property type="match status" value="1"/>
</dbReference>
<feature type="transmembrane region" description="Helical" evidence="1">
    <location>
        <begin position="250"/>
        <end position="271"/>
    </location>
</feature>
<dbReference type="PANTHER" id="PTHR44329">
    <property type="entry name" value="SERINE/THREONINE-PROTEIN KINASE TNNI3K-RELATED"/>
    <property type="match status" value="1"/>
</dbReference>
<gene>
    <name evidence="3" type="ORF">POCTA_138.1.T0430022</name>
</gene>
<comment type="caution">
    <text evidence="3">The sequence shown here is derived from an EMBL/GenBank/DDBJ whole genome shotgun (WGS) entry which is preliminary data.</text>
</comment>
<reference evidence="3" key="1">
    <citation type="submission" date="2021-01" db="EMBL/GenBank/DDBJ databases">
        <authorList>
            <consortium name="Genoscope - CEA"/>
            <person name="William W."/>
        </authorList>
    </citation>
    <scope>NUCLEOTIDE SEQUENCE</scope>
</reference>
<protein>
    <recommendedName>
        <fullName evidence="2">Protein kinase domain-containing protein</fullName>
    </recommendedName>
</protein>
<accession>A0A8S1UHF4</accession>
<proteinExistence type="predicted"/>
<feature type="transmembrane region" description="Helical" evidence="1">
    <location>
        <begin position="48"/>
        <end position="69"/>
    </location>
</feature>
<dbReference type="Proteomes" id="UP000683925">
    <property type="component" value="Unassembled WGS sequence"/>
</dbReference>
<dbReference type="EMBL" id="CAJJDP010000043">
    <property type="protein sequence ID" value="CAD8163159.1"/>
    <property type="molecule type" value="Genomic_DNA"/>
</dbReference>
<dbReference type="AlphaFoldDB" id="A0A8S1UHF4"/>
<dbReference type="GO" id="GO:0004674">
    <property type="term" value="F:protein serine/threonine kinase activity"/>
    <property type="evidence" value="ECO:0007669"/>
    <property type="project" value="TreeGrafter"/>
</dbReference>
<feature type="transmembrane region" description="Helical" evidence="1">
    <location>
        <begin position="213"/>
        <end position="230"/>
    </location>
</feature>
<dbReference type="OrthoDB" id="301709at2759"/>
<feature type="transmembrane region" description="Helical" evidence="1">
    <location>
        <begin position="12"/>
        <end position="36"/>
    </location>
</feature>
<evidence type="ECO:0000259" key="2">
    <source>
        <dbReference type="PROSITE" id="PS50011"/>
    </source>
</evidence>
<feature type="transmembrane region" description="Helical" evidence="1">
    <location>
        <begin position="165"/>
        <end position="188"/>
    </location>
</feature>
<organism evidence="3 4">
    <name type="scientific">Paramecium octaurelia</name>
    <dbReference type="NCBI Taxonomy" id="43137"/>
    <lineage>
        <taxon>Eukaryota</taxon>
        <taxon>Sar</taxon>
        <taxon>Alveolata</taxon>
        <taxon>Ciliophora</taxon>
        <taxon>Intramacronucleata</taxon>
        <taxon>Oligohymenophorea</taxon>
        <taxon>Peniculida</taxon>
        <taxon>Parameciidae</taxon>
        <taxon>Paramecium</taxon>
    </lineage>
</organism>
<dbReference type="OMA" id="QYKFIIR"/>
<evidence type="ECO:0000313" key="3">
    <source>
        <dbReference type="EMBL" id="CAD8163159.1"/>
    </source>
</evidence>
<keyword evidence="1" id="KW-1133">Transmembrane helix</keyword>
<feature type="transmembrane region" description="Helical" evidence="1">
    <location>
        <begin position="137"/>
        <end position="158"/>
    </location>
</feature>
<evidence type="ECO:0000256" key="1">
    <source>
        <dbReference type="SAM" id="Phobius"/>
    </source>
</evidence>
<keyword evidence="1" id="KW-0812">Transmembrane</keyword>
<name>A0A8S1UHF4_PAROT</name>
<dbReference type="InterPro" id="IPR000719">
    <property type="entry name" value="Prot_kinase_dom"/>
</dbReference>
<keyword evidence="4" id="KW-1185">Reference proteome</keyword>
<dbReference type="InterPro" id="IPR051681">
    <property type="entry name" value="Ser/Thr_Kinases-Pseudokinases"/>
</dbReference>
<dbReference type="PROSITE" id="PS50011">
    <property type="entry name" value="PROTEIN_KINASE_DOM"/>
    <property type="match status" value="1"/>
</dbReference>
<keyword evidence="1" id="KW-0472">Membrane</keyword>
<dbReference type="GO" id="GO:0005524">
    <property type="term" value="F:ATP binding"/>
    <property type="evidence" value="ECO:0007669"/>
    <property type="project" value="InterPro"/>
</dbReference>
<feature type="domain" description="Protein kinase" evidence="2">
    <location>
        <begin position="329"/>
        <end position="586"/>
    </location>
</feature>